<evidence type="ECO:0000256" key="2">
    <source>
        <dbReference type="ARBA" id="ARBA00022741"/>
    </source>
</evidence>
<keyword evidence="3" id="KW-0067">ATP-binding</keyword>
<evidence type="ECO:0000256" key="1">
    <source>
        <dbReference type="ARBA" id="ARBA00022598"/>
    </source>
</evidence>
<evidence type="ECO:0000256" key="3">
    <source>
        <dbReference type="ARBA" id="ARBA00022840"/>
    </source>
</evidence>
<dbReference type="InterPro" id="IPR045864">
    <property type="entry name" value="aa-tRNA-synth_II/BPL/LPL"/>
</dbReference>
<dbReference type="Gene3D" id="2.30.30.100">
    <property type="match status" value="1"/>
</dbReference>
<dbReference type="GO" id="GO:0004077">
    <property type="term" value="F:biotin--[biotin carboxyl-carrier protein] ligase activity"/>
    <property type="evidence" value="ECO:0007669"/>
    <property type="project" value="InterPro"/>
</dbReference>
<dbReference type="GO" id="GO:0005524">
    <property type="term" value="F:ATP binding"/>
    <property type="evidence" value="ECO:0007669"/>
    <property type="project" value="UniProtKB-KW"/>
</dbReference>
<dbReference type="InterPro" id="IPR004143">
    <property type="entry name" value="BPL_LPL_catalytic"/>
</dbReference>
<reference evidence="5" key="1">
    <citation type="submission" date="2020-05" db="EMBL/GenBank/DDBJ databases">
        <authorList>
            <person name="Chiriac C."/>
            <person name="Salcher M."/>
            <person name="Ghai R."/>
            <person name="Kavagutti S V."/>
        </authorList>
    </citation>
    <scope>NUCLEOTIDE SEQUENCE</scope>
</reference>
<dbReference type="InterPro" id="IPR008988">
    <property type="entry name" value="Transcriptional_repressor_C"/>
</dbReference>
<dbReference type="InterPro" id="IPR003142">
    <property type="entry name" value="BPL_C"/>
</dbReference>
<dbReference type="SUPFAM" id="SSF50037">
    <property type="entry name" value="C-terminal domain of transcriptional repressors"/>
    <property type="match status" value="1"/>
</dbReference>
<evidence type="ECO:0000259" key="4">
    <source>
        <dbReference type="PROSITE" id="PS51733"/>
    </source>
</evidence>
<dbReference type="EMBL" id="CAEZZX010000022">
    <property type="protein sequence ID" value="CAB4771791.1"/>
    <property type="molecule type" value="Genomic_DNA"/>
</dbReference>
<dbReference type="Gene3D" id="3.30.930.10">
    <property type="entry name" value="Bira Bifunctional Protein, Domain 2"/>
    <property type="match status" value="1"/>
</dbReference>
<dbReference type="PROSITE" id="PS51733">
    <property type="entry name" value="BPL_LPL_CATALYTIC"/>
    <property type="match status" value="1"/>
</dbReference>
<dbReference type="SUPFAM" id="SSF55681">
    <property type="entry name" value="Class II aaRS and biotin synthetases"/>
    <property type="match status" value="1"/>
</dbReference>
<feature type="domain" description="BPL/LPL catalytic" evidence="4">
    <location>
        <begin position="12"/>
        <end position="183"/>
    </location>
</feature>
<keyword evidence="2" id="KW-0547">Nucleotide-binding</keyword>
<gene>
    <name evidence="5" type="ORF">UFOPK2938_00201</name>
</gene>
<dbReference type="Pfam" id="PF03099">
    <property type="entry name" value="BPL_LplA_LipB"/>
    <property type="match status" value="1"/>
</dbReference>
<dbReference type="AlphaFoldDB" id="A0A6J6VHD5"/>
<dbReference type="PANTHER" id="PTHR12835">
    <property type="entry name" value="BIOTIN PROTEIN LIGASE"/>
    <property type="match status" value="1"/>
</dbReference>
<dbReference type="Pfam" id="PF02237">
    <property type="entry name" value="BPL_C"/>
    <property type="match status" value="1"/>
</dbReference>
<keyword evidence="1" id="KW-0436">Ligase</keyword>
<evidence type="ECO:0000313" key="5">
    <source>
        <dbReference type="EMBL" id="CAB4771791.1"/>
    </source>
</evidence>
<organism evidence="5">
    <name type="scientific">freshwater metagenome</name>
    <dbReference type="NCBI Taxonomy" id="449393"/>
    <lineage>
        <taxon>unclassified sequences</taxon>
        <taxon>metagenomes</taxon>
        <taxon>ecological metagenomes</taxon>
    </lineage>
</organism>
<accession>A0A6J6VHD5</accession>
<protein>
    <submittedName>
        <fullName evidence="5">Unannotated protein</fullName>
    </submittedName>
</protein>
<dbReference type="CDD" id="cd16442">
    <property type="entry name" value="BPL"/>
    <property type="match status" value="1"/>
</dbReference>
<sequence length="251" mass="26289">MKPWHELPLPAPWRRLEAVTSTPSTQEAVVASAGSDSGVVVVAAEQTSGRGRLDRTWTSPPGAGLWFSALLRTKRPVADVGVVPLLSAVAIARTLNQDCGLTSSVKWPNDVLVNDAKIAGVLVQLVNSDSLVIGVGINTFMTHEQRPIATATSLAMEGVVGFDHPQLLMSLLGHLGELVGPIEAEGSWPSDVLDEYRALSSTVGREVAVHLPSGQTLSGLAVDLDPHGRLEVQGADGVVVTVGAGDVVHVR</sequence>
<dbReference type="InterPro" id="IPR004408">
    <property type="entry name" value="Biotin_CoA_COase_ligase"/>
</dbReference>
<name>A0A6J6VHD5_9ZZZZ</name>
<dbReference type="NCBIfam" id="TIGR00121">
    <property type="entry name" value="birA_ligase"/>
    <property type="match status" value="1"/>
</dbReference>
<dbReference type="PANTHER" id="PTHR12835:SF5">
    <property type="entry name" value="BIOTIN--PROTEIN LIGASE"/>
    <property type="match status" value="1"/>
</dbReference>
<dbReference type="GO" id="GO:0005737">
    <property type="term" value="C:cytoplasm"/>
    <property type="evidence" value="ECO:0007669"/>
    <property type="project" value="TreeGrafter"/>
</dbReference>
<proteinExistence type="predicted"/>